<dbReference type="Gene3D" id="1.20.5.930">
    <property type="entry name" value="Bicelle-embedded integrin alpha(iib) transmembrane segment"/>
    <property type="match status" value="1"/>
</dbReference>
<keyword evidence="7" id="KW-0106">Calcium</keyword>
<dbReference type="InterPro" id="IPR013519">
    <property type="entry name" value="Int_alpha_beta-p"/>
</dbReference>
<evidence type="ECO:0000256" key="16">
    <source>
        <dbReference type="RuleBase" id="RU003762"/>
    </source>
</evidence>
<evidence type="ECO:0000256" key="2">
    <source>
        <dbReference type="ARBA" id="ARBA00008054"/>
    </source>
</evidence>
<sequence length="1028" mass="112468">ASVFSAGVCARVDGDLRPVGTIAPTAQRCSTYMDIVIVLDGSNSIYPWYEVQNFLSNILSKFFIGPGQIQVGLLQYGERVVHEWTLGRFRTAREVVEAARNISRQEGRETRTAAALRTEAFSPERGGRADATRLLIVVTDGESHDGDELPEALEECERRNITRYAIAVLGHYLRRQQDPEDFIHEIKSIASDPDEKFFFNVTDEAALNDIVDALGDRIFSLEGTHGNNESSFELEMSQVGFSIHLLEDGILFGAVGAYDWDGAVLEEGPHGRIVPPRAAFEREFPLELKNHAAYLGYAVSSLQLPDGQRLYVAGAPRFQHKGKVILFQLGTTGTVTVAQALTGEQIGSYFGSEVCALDVDGDGVTDVLLVAAPMYLGAQSRETGKVYLYRVGQPLAPAGTLQADRRPQDARFGFAMAAVPDLNHDGFSDAVVGAPLEDGHRGAIYIYHGAPGTLLPRYKQRIEAAALGRDLFYFGRSVDAQLDLDGDGLVDLAVGAQGAAVLLRSRQIVQVNTTVTVEPPTINVIQKSCHRGGASAVCLRARVCFRATTRARGRQDGDIELWYNVSLEERAGSRAAFDAGARRLLQKRVELSLGRQSCGRFPFHVLDTTDYLRPLTLTVTLALADPMGPVLDEGSPSTVRKLVPFFKDCGEDDECVTDLVLRASMDITGSRQGPHVLRRGRRKVLVEALLENRKENAYNASVLLRFSSNLHFSSLALRVRAQGPPGHSWGLSSPMGTLQRAQPRSLDHPRWDSQRVSQVTPVGRSQPTLDALSLPGPCSYPEPPQTHPRGSCPHVAAAHSAHSEANLHRYEVHPLGTFPHGPGPEFKTTVKVQNLGCYPVQNLTLRMALPALGYRRAAFLSVTHVLAENATCELHDPPEAGGTTAVLPVHPEDLLHVDRMDCSNAWCQELSCALGPMERGGEVSVHVLRALHNGFFRAAKFRSVRIVSTVTLSTAGSSVLVLEENAHRRETVLEVLQAKRVPVSLWILVGSILGGLLLLALIIFCLWKLGFFTRKKPGEEEEEAKQEQ</sequence>
<keyword evidence="3 16" id="KW-0812">Transmembrane</keyword>
<keyword evidence="8 16" id="KW-0130">Cell adhesion</keyword>
<dbReference type="PROSITE" id="PS50234">
    <property type="entry name" value="VWFA"/>
    <property type="match status" value="1"/>
</dbReference>
<dbReference type="InterPro" id="IPR013649">
    <property type="entry name" value="Integrin_alpha_Ig-like_1"/>
</dbReference>
<feature type="region of interest" description="Disordered" evidence="17">
    <location>
        <begin position="727"/>
        <end position="752"/>
    </location>
</feature>
<dbReference type="PROSITE" id="PS00242">
    <property type="entry name" value="INTEGRIN_ALPHA"/>
    <property type="match status" value="1"/>
</dbReference>
<dbReference type="InterPro" id="IPR032695">
    <property type="entry name" value="Integrin_dom_sf"/>
</dbReference>
<dbReference type="Gene3D" id="2.60.40.1530">
    <property type="entry name" value="ntegrin, alpha v. Chain A, domain 4"/>
    <property type="match status" value="1"/>
</dbReference>
<evidence type="ECO:0000256" key="13">
    <source>
        <dbReference type="ARBA" id="ARBA00023170"/>
    </source>
</evidence>
<dbReference type="InterPro" id="IPR000413">
    <property type="entry name" value="Integrin_alpha"/>
</dbReference>
<evidence type="ECO:0000256" key="10">
    <source>
        <dbReference type="ARBA" id="ARBA00023037"/>
    </source>
</evidence>
<dbReference type="GO" id="GO:0046872">
    <property type="term" value="F:metal ion binding"/>
    <property type="evidence" value="ECO:0007669"/>
    <property type="project" value="UniProtKB-KW"/>
</dbReference>
<keyword evidence="20" id="KW-1185">Reference proteome</keyword>
<feature type="domain" description="VWFA" evidence="18">
    <location>
        <begin position="34"/>
        <end position="214"/>
    </location>
</feature>
<feature type="compositionally biased region" description="Polar residues" evidence="17">
    <location>
        <begin position="730"/>
        <end position="742"/>
    </location>
</feature>
<evidence type="ECO:0000313" key="19">
    <source>
        <dbReference type="EMBL" id="NXC43579.1"/>
    </source>
</evidence>
<accession>A0A851NLB4</accession>
<feature type="transmembrane region" description="Helical" evidence="16">
    <location>
        <begin position="985"/>
        <end position="1007"/>
    </location>
</feature>
<keyword evidence="6" id="KW-0677">Repeat</keyword>
<organism evidence="19 20">
    <name type="scientific">Penelope pileata</name>
    <dbReference type="NCBI Taxonomy" id="1118817"/>
    <lineage>
        <taxon>Eukaryota</taxon>
        <taxon>Metazoa</taxon>
        <taxon>Chordata</taxon>
        <taxon>Craniata</taxon>
        <taxon>Vertebrata</taxon>
        <taxon>Euteleostomi</taxon>
        <taxon>Archelosauria</taxon>
        <taxon>Archosauria</taxon>
        <taxon>Dinosauria</taxon>
        <taxon>Saurischia</taxon>
        <taxon>Theropoda</taxon>
        <taxon>Coelurosauria</taxon>
        <taxon>Aves</taxon>
        <taxon>Neognathae</taxon>
        <taxon>Galloanserae</taxon>
        <taxon>Galliformes</taxon>
        <taxon>Cracidae</taxon>
        <taxon>Penelope</taxon>
    </lineage>
</organism>
<evidence type="ECO:0000256" key="11">
    <source>
        <dbReference type="ARBA" id="ARBA00023136"/>
    </source>
</evidence>
<dbReference type="SUPFAM" id="SSF53300">
    <property type="entry name" value="vWA-like"/>
    <property type="match status" value="1"/>
</dbReference>
<dbReference type="Gene3D" id="2.130.10.130">
    <property type="entry name" value="Integrin alpha, N-terminal"/>
    <property type="match status" value="1"/>
</dbReference>
<proteinExistence type="inferred from homology"/>
<comment type="subcellular location">
    <subcellularLocation>
        <location evidence="1 16">Membrane</location>
        <topology evidence="1 16">Single-pass type I membrane protein</topology>
    </subcellularLocation>
</comment>
<dbReference type="GO" id="GO:0008305">
    <property type="term" value="C:integrin complex"/>
    <property type="evidence" value="ECO:0007669"/>
    <property type="project" value="InterPro"/>
</dbReference>
<dbReference type="GO" id="GO:0007160">
    <property type="term" value="P:cell-matrix adhesion"/>
    <property type="evidence" value="ECO:0007669"/>
    <property type="project" value="TreeGrafter"/>
</dbReference>
<evidence type="ECO:0000256" key="12">
    <source>
        <dbReference type="ARBA" id="ARBA00023157"/>
    </source>
</evidence>
<dbReference type="Pfam" id="PF00092">
    <property type="entry name" value="VWA"/>
    <property type="match status" value="1"/>
</dbReference>
<keyword evidence="13 16" id="KW-0675">Receptor</keyword>
<protein>
    <submittedName>
        <fullName evidence="19">ITA10 protein</fullName>
    </submittedName>
</protein>
<dbReference type="AlphaFoldDB" id="A0A851NLB4"/>
<feature type="repeat" description="FG-GAP" evidence="15">
    <location>
        <begin position="460"/>
        <end position="520"/>
    </location>
</feature>
<evidence type="ECO:0000259" key="18">
    <source>
        <dbReference type="PROSITE" id="PS50234"/>
    </source>
</evidence>
<feature type="non-terminal residue" evidence="19">
    <location>
        <position position="1"/>
    </location>
</feature>
<dbReference type="SMART" id="SM00327">
    <property type="entry name" value="VWA"/>
    <property type="match status" value="1"/>
</dbReference>
<dbReference type="GO" id="GO:0005178">
    <property type="term" value="F:integrin binding"/>
    <property type="evidence" value="ECO:0007669"/>
    <property type="project" value="TreeGrafter"/>
</dbReference>
<feature type="repeat" description="FG-GAP" evidence="15">
    <location>
        <begin position="399"/>
        <end position="456"/>
    </location>
</feature>
<dbReference type="PANTHER" id="PTHR23220:SF26">
    <property type="entry name" value="INTEGRIN ALPHA-10"/>
    <property type="match status" value="1"/>
</dbReference>
<dbReference type="Gene3D" id="2.60.40.1460">
    <property type="entry name" value="Integrin domains. Chain A, domain 2"/>
    <property type="match status" value="1"/>
</dbReference>
<evidence type="ECO:0000256" key="3">
    <source>
        <dbReference type="ARBA" id="ARBA00022692"/>
    </source>
</evidence>
<dbReference type="OrthoDB" id="5317514at2759"/>
<reference evidence="19" key="1">
    <citation type="submission" date="2019-09" db="EMBL/GenBank/DDBJ databases">
        <title>Bird 10,000 Genomes (B10K) Project - Family phase.</title>
        <authorList>
            <person name="Zhang G."/>
        </authorList>
    </citation>
    <scope>NUCLEOTIDE SEQUENCE</scope>
    <source>
        <strain evidence="19">B10K-DU-001-08</strain>
        <tissue evidence="19">Muscle</tissue>
    </source>
</reference>
<feature type="repeat" description="FG-GAP" evidence="15">
    <location>
        <begin position="336"/>
        <end position="398"/>
    </location>
</feature>
<dbReference type="InterPro" id="IPR002035">
    <property type="entry name" value="VWF_A"/>
</dbReference>
<dbReference type="InterPro" id="IPR028994">
    <property type="entry name" value="Integrin_alpha_N"/>
</dbReference>
<dbReference type="PROSITE" id="PS51470">
    <property type="entry name" value="FG_GAP"/>
    <property type="match status" value="4"/>
</dbReference>
<gene>
    <name evidence="19" type="primary">Itga10</name>
    <name evidence="19" type="ORF">PENPIL_R15162</name>
</gene>
<dbReference type="GO" id="GO:0098609">
    <property type="term" value="P:cell-cell adhesion"/>
    <property type="evidence" value="ECO:0007669"/>
    <property type="project" value="TreeGrafter"/>
</dbReference>
<dbReference type="PRINTS" id="PR01185">
    <property type="entry name" value="INTEGRINA"/>
</dbReference>
<dbReference type="FunFam" id="1.20.5.930:FF:000005">
    <property type="entry name" value="Integrin, alpha 10"/>
    <property type="match status" value="1"/>
</dbReference>
<keyword evidence="14" id="KW-0325">Glycoprotein</keyword>
<dbReference type="InterPro" id="IPR036465">
    <property type="entry name" value="vWFA_dom_sf"/>
</dbReference>
<dbReference type="GO" id="GO:0007229">
    <property type="term" value="P:integrin-mediated signaling pathway"/>
    <property type="evidence" value="ECO:0007669"/>
    <property type="project" value="UniProtKB-KW"/>
</dbReference>
<feature type="non-terminal residue" evidence="19">
    <location>
        <position position="1028"/>
    </location>
</feature>
<dbReference type="InterPro" id="IPR048286">
    <property type="entry name" value="Integrin_alpha_Ig-like_3"/>
</dbReference>
<dbReference type="Gene3D" id="2.60.40.1510">
    <property type="entry name" value="ntegrin, alpha v. Chain A, domain 3"/>
    <property type="match status" value="1"/>
</dbReference>
<feature type="repeat" description="FG-GAP" evidence="15">
    <location>
        <begin position="225"/>
        <end position="276"/>
    </location>
</feature>
<dbReference type="Proteomes" id="UP000613066">
    <property type="component" value="Unassembled WGS sequence"/>
</dbReference>
<dbReference type="PANTHER" id="PTHR23220">
    <property type="entry name" value="INTEGRIN ALPHA"/>
    <property type="match status" value="1"/>
</dbReference>
<dbReference type="SUPFAM" id="SSF69179">
    <property type="entry name" value="Integrin domains"/>
    <property type="match status" value="3"/>
</dbReference>
<evidence type="ECO:0000256" key="5">
    <source>
        <dbReference type="ARBA" id="ARBA00022729"/>
    </source>
</evidence>
<evidence type="ECO:0000256" key="14">
    <source>
        <dbReference type="ARBA" id="ARBA00023180"/>
    </source>
</evidence>
<evidence type="ECO:0000256" key="9">
    <source>
        <dbReference type="ARBA" id="ARBA00022989"/>
    </source>
</evidence>
<dbReference type="InterPro" id="IPR018184">
    <property type="entry name" value="Integrin_alpha_C_CS"/>
</dbReference>
<dbReference type="Gene3D" id="3.40.50.410">
    <property type="entry name" value="von Willebrand factor, type A domain"/>
    <property type="match status" value="1"/>
</dbReference>
<evidence type="ECO:0000256" key="1">
    <source>
        <dbReference type="ARBA" id="ARBA00004479"/>
    </source>
</evidence>
<keyword evidence="10 16" id="KW-0401">Integrin</keyword>
<evidence type="ECO:0000256" key="15">
    <source>
        <dbReference type="PROSITE-ProRule" id="PRU00803"/>
    </source>
</evidence>
<evidence type="ECO:0000313" key="20">
    <source>
        <dbReference type="Proteomes" id="UP000613066"/>
    </source>
</evidence>
<dbReference type="CDD" id="cd01469">
    <property type="entry name" value="vWA_integrins_alpha_subunit"/>
    <property type="match status" value="1"/>
</dbReference>
<dbReference type="Pfam" id="PF20806">
    <property type="entry name" value="Integrin_A_Ig_3"/>
    <property type="match status" value="1"/>
</dbReference>
<keyword evidence="5" id="KW-0732">Signal</keyword>
<dbReference type="GO" id="GO:0033627">
    <property type="term" value="P:cell adhesion mediated by integrin"/>
    <property type="evidence" value="ECO:0007669"/>
    <property type="project" value="TreeGrafter"/>
</dbReference>
<evidence type="ECO:0000256" key="6">
    <source>
        <dbReference type="ARBA" id="ARBA00022737"/>
    </source>
</evidence>
<dbReference type="Pfam" id="PF01839">
    <property type="entry name" value="FG-GAP"/>
    <property type="match status" value="2"/>
</dbReference>
<dbReference type="Pfam" id="PF20805">
    <property type="entry name" value="Integrin_A_Ig_2"/>
    <property type="match status" value="1"/>
</dbReference>
<keyword evidence="9 16" id="KW-1133">Transmembrane helix</keyword>
<dbReference type="EMBL" id="WBMW01002717">
    <property type="protein sequence ID" value="NXC43579.1"/>
    <property type="molecule type" value="Genomic_DNA"/>
</dbReference>
<dbReference type="Pfam" id="PF08441">
    <property type="entry name" value="Integrin_A_Ig_1"/>
    <property type="match status" value="1"/>
</dbReference>
<dbReference type="FunFam" id="3.40.50.410:FF:000012">
    <property type="entry name" value="Integrin, alpha 10"/>
    <property type="match status" value="1"/>
</dbReference>
<evidence type="ECO:0000256" key="17">
    <source>
        <dbReference type="SAM" id="MobiDB-lite"/>
    </source>
</evidence>
<keyword evidence="11 16" id="KW-0472">Membrane</keyword>
<evidence type="ECO:0000256" key="8">
    <source>
        <dbReference type="ARBA" id="ARBA00022889"/>
    </source>
</evidence>
<dbReference type="InterPro" id="IPR013517">
    <property type="entry name" value="FG-GAP"/>
</dbReference>
<evidence type="ECO:0000256" key="7">
    <source>
        <dbReference type="ARBA" id="ARBA00022837"/>
    </source>
</evidence>
<dbReference type="SUPFAM" id="SSF69318">
    <property type="entry name" value="Integrin alpha N-terminal domain"/>
    <property type="match status" value="1"/>
</dbReference>
<dbReference type="PRINTS" id="PR00453">
    <property type="entry name" value="VWFADOMAIN"/>
</dbReference>
<evidence type="ECO:0000256" key="4">
    <source>
        <dbReference type="ARBA" id="ARBA00022723"/>
    </source>
</evidence>
<dbReference type="InterPro" id="IPR048285">
    <property type="entry name" value="Integrin_alpha_Ig-like_2"/>
</dbReference>
<name>A0A851NLB4_9GALL</name>
<keyword evidence="12" id="KW-1015">Disulfide bond</keyword>
<comment type="caution">
    <text evidence="19">The sequence shown here is derived from an EMBL/GenBank/DDBJ whole genome shotgun (WGS) entry which is preliminary data.</text>
</comment>
<comment type="similarity">
    <text evidence="2 16">Belongs to the integrin alpha chain family.</text>
</comment>
<dbReference type="GO" id="GO:0009897">
    <property type="term" value="C:external side of plasma membrane"/>
    <property type="evidence" value="ECO:0007669"/>
    <property type="project" value="TreeGrafter"/>
</dbReference>
<dbReference type="SMART" id="SM00191">
    <property type="entry name" value="Int_alpha"/>
    <property type="match status" value="4"/>
</dbReference>
<keyword evidence="4" id="KW-0479">Metal-binding</keyword>